<keyword evidence="3" id="KW-1185">Reference proteome</keyword>
<feature type="compositionally biased region" description="Pro residues" evidence="1">
    <location>
        <begin position="16"/>
        <end position="26"/>
    </location>
</feature>
<dbReference type="AlphaFoldDB" id="A0A016S4F5"/>
<evidence type="ECO:0000313" key="2">
    <source>
        <dbReference type="EMBL" id="EYB85099.1"/>
    </source>
</evidence>
<evidence type="ECO:0000256" key="1">
    <source>
        <dbReference type="SAM" id="MobiDB-lite"/>
    </source>
</evidence>
<protein>
    <submittedName>
        <fullName evidence="2">Uncharacterized protein</fullName>
    </submittedName>
</protein>
<organism evidence="2 3">
    <name type="scientific">Ancylostoma ceylanicum</name>
    <dbReference type="NCBI Taxonomy" id="53326"/>
    <lineage>
        <taxon>Eukaryota</taxon>
        <taxon>Metazoa</taxon>
        <taxon>Ecdysozoa</taxon>
        <taxon>Nematoda</taxon>
        <taxon>Chromadorea</taxon>
        <taxon>Rhabditida</taxon>
        <taxon>Rhabditina</taxon>
        <taxon>Rhabditomorpha</taxon>
        <taxon>Strongyloidea</taxon>
        <taxon>Ancylostomatidae</taxon>
        <taxon>Ancylostomatinae</taxon>
        <taxon>Ancylostoma</taxon>
    </lineage>
</organism>
<reference evidence="3" key="1">
    <citation type="journal article" date="2015" name="Nat. Genet.">
        <title>The genome and transcriptome of the zoonotic hookworm Ancylostoma ceylanicum identify infection-specific gene families.</title>
        <authorList>
            <person name="Schwarz E.M."/>
            <person name="Hu Y."/>
            <person name="Antoshechkin I."/>
            <person name="Miller M.M."/>
            <person name="Sternberg P.W."/>
            <person name="Aroian R.V."/>
        </authorList>
    </citation>
    <scope>NUCLEOTIDE SEQUENCE</scope>
    <source>
        <strain evidence="3">HY135</strain>
    </source>
</reference>
<sequence>MQSNGVDMLASIPMPGSAPPPPPPPANNEAWEKAQQALKKTSPTKPASQPPPPPTTAQPPNAHALMMQYYPWMAQSYGMQYPPPPSYSTGYQQQQQNYAQVPATNNQQWNNQKTWNNQKQWNKRPPQQQKQPQTQATKKFTPFSLAPRVVTATQKAAHQPAQSVPNSLSPGGLGVMPENVKTKMRSEILRMQKCLGLESCEICTYIQSFQKTLASGIYRPSAKPRRASYAL</sequence>
<gene>
    <name evidence="2" type="primary">Acey_s0304.g1912</name>
    <name evidence="2" type="ORF">Y032_0304g1912</name>
</gene>
<proteinExistence type="predicted"/>
<dbReference type="OrthoDB" id="10613114at2759"/>
<feature type="compositionally biased region" description="Polar residues" evidence="1">
    <location>
        <begin position="155"/>
        <end position="169"/>
    </location>
</feature>
<feature type="region of interest" description="Disordered" evidence="1">
    <location>
        <begin position="155"/>
        <end position="177"/>
    </location>
</feature>
<comment type="caution">
    <text evidence="2">The sequence shown here is derived from an EMBL/GenBank/DDBJ whole genome shotgun (WGS) entry which is preliminary data.</text>
</comment>
<dbReference type="EMBL" id="JARK01001640">
    <property type="protein sequence ID" value="EYB85099.1"/>
    <property type="molecule type" value="Genomic_DNA"/>
</dbReference>
<feature type="region of interest" description="Disordered" evidence="1">
    <location>
        <begin position="118"/>
        <end position="142"/>
    </location>
</feature>
<feature type="compositionally biased region" description="Low complexity" evidence="1">
    <location>
        <begin position="118"/>
        <end position="141"/>
    </location>
</feature>
<feature type="compositionally biased region" description="Pro residues" evidence="1">
    <location>
        <begin position="48"/>
        <end position="57"/>
    </location>
</feature>
<evidence type="ECO:0000313" key="3">
    <source>
        <dbReference type="Proteomes" id="UP000024635"/>
    </source>
</evidence>
<accession>A0A016S4F5</accession>
<name>A0A016S4F5_9BILA</name>
<dbReference type="STRING" id="53326.A0A016S4F5"/>
<feature type="region of interest" description="Disordered" evidence="1">
    <location>
        <begin position="1"/>
        <end position="61"/>
    </location>
</feature>
<dbReference type="Proteomes" id="UP000024635">
    <property type="component" value="Unassembled WGS sequence"/>
</dbReference>